<keyword evidence="3" id="KW-1185">Reference proteome</keyword>
<dbReference type="Proteomes" id="UP000708148">
    <property type="component" value="Unassembled WGS sequence"/>
</dbReference>
<feature type="region of interest" description="Disordered" evidence="1">
    <location>
        <begin position="1"/>
        <end position="49"/>
    </location>
</feature>
<reference evidence="2" key="1">
    <citation type="submission" date="2020-12" db="EMBL/GenBank/DDBJ databases">
        <authorList>
            <person name="Iha C."/>
        </authorList>
    </citation>
    <scope>NUCLEOTIDE SEQUENCE</scope>
</reference>
<organism evidence="2 3">
    <name type="scientific">Ostreobium quekettii</name>
    <dbReference type="NCBI Taxonomy" id="121088"/>
    <lineage>
        <taxon>Eukaryota</taxon>
        <taxon>Viridiplantae</taxon>
        <taxon>Chlorophyta</taxon>
        <taxon>core chlorophytes</taxon>
        <taxon>Ulvophyceae</taxon>
        <taxon>TCBD clade</taxon>
        <taxon>Bryopsidales</taxon>
        <taxon>Ostreobineae</taxon>
        <taxon>Ostreobiaceae</taxon>
        <taxon>Ostreobium</taxon>
    </lineage>
</organism>
<sequence>MAKAGSTENAAATPDESQPALPWAASRSGEVPKDASRGDGMEDNADEDMGVDDLKGALAAACPLEAVGLQVNDKIEVKWEVESENGTIVTRWWGARVLHLDESQTAGGVGKVWVVMYDPFGSFSAEQAKIIFLSERHIFDVSEGVEMRWRKEGELLGDTEFDEDGAEMKTLSDIIEEGELAGLSEEKCAELEHTAMQKLPIANQQALAAGFQEFKDSLVRFLKRKEEELGEHTVIGEKDVADFVAEMSKKSKRK</sequence>
<feature type="compositionally biased region" description="Basic and acidic residues" evidence="1">
    <location>
        <begin position="30"/>
        <end position="40"/>
    </location>
</feature>
<accession>A0A8S1JC78</accession>
<proteinExistence type="predicted"/>
<evidence type="ECO:0000313" key="3">
    <source>
        <dbReference type="Proteomes" id="UP000708148"/>
    </source>
</evidence>
<gene>
    <name evidence="2" type="ORF">OSTQU699_LOCUS10101</name>
</gene>
<comment type="caution">
    <text evidence="2">The sequence shown here is derived from an EMBL/GenBank/DDBJ whole genome shotgun (WGS) entry which is preliminary data.</text>
</comment>
<name>A0A8S1JC78_9CHLO</name>
<dbReference type="OrthoDB" id="535201at2759"/>
<feature type="compositionally biased region" description="Polar residues" evidence="1">
    <location>
        <begin position="1"/>
        <end position="10"/>
    </location>
</feature>
<evidence type="ECO:0000313" key="2">
    <source>
        <dbReference type="EMBL" id="CAD7704746.1"/>
    </source>
</evidence>
<evidence type="ECO:0000256" key="1">
    <source>
        <dbReference type="SAM" id="MobiDB-lite"/>
    </source>
</evidence>
<dbReference type="EMBL" id="CAJHUC010002948">
    <property type="protein sequence ID" value="CAD7704746.1"/>
    <property type="molecule type" value="Genomic_DNA"/>
</dbReference>
<protein>
    <submittedName>
        <fullName evidence="2">Uncharacterized protein</fullName>
    </submittedName>
</protein>
<dbReference type="AlphaFoldDB" id="A0A8S1JC78"/>